<proteinExistence type="predicted"/>
<keyword evidence="3" id="KW-1185">Reference proteome</keyword>
<feature type="signal peptide" evidence="2">
    <location>
        <begin position="1"/>
        <end position="24"/>
    </location>
</feature>
<dbReference type="WBParaSite" id="L893_g14156.t1">
    <property type="protein sequence ID" value="L893_g14156.t1"/>
    <property type="gene ID" value="L893_g14156"/>
</dbReference>
<evidence type="ECO:0000313" key="3">
    <source>
        <dbReference type="Proteomes" id="UP000095287"/>
    </source>
</evidence>
<sequence>MTERVTHLTVAAFILLLSFLSSTAVVPAPGQCWEDRIVAFSGTIGNCNVTKRCVNETYLLDRATKECGQRPNNHTFQESCGEGQFFAIDYTCCAPYKYHEQCLKGAQWNQEHTDTLLTAMQKSASLAKTMHAAREFGDHATADKIKKEQLRPTLDLLDHKTPFDPEPTEDITGCTNKSGYKSYLLVVLGMTERVTYLTLAAFILLLSFLSSTAIVPAPGQCWKDRIVAFSDHEQCLKGAQWNQEHTDTLLTAMQKSASLAKSMHAARELGDRATADKIKKEQLRPTLDILDHKTPFDQKPTEDITGCTNRTFGQRWARNSTVSRHRTLFEFREDIQRSIFFERFHVTPNVVLTLLESKYDCTKVESALTTANPDPNHIAKKAYANAGGCSFFPEVEKRTVGLTFELYRNTSMGLTPTEKSFWRKENATARYCEWLVEKLTDPKWAQEESHYHLTATFIICPLILIGSVFVAAVVGFIYGKRNPQKKLSSVVYRVFRRQ</sequence>
<keyword evidence="1" id="KW-1133">Transmembrane helix</keyword>
<reference evidence="4" key="1">
    <citation type="submission" date="2016-11" db="UniProtKB">
        <authorList>
            <consortium name="WormBaseParasite"/>
        </authorList>
    </citation>
    <scope>IDENTIFICATION</scope>
</reference>
<keyword evidence="2" id="KW-0732">Signal</keyword>
<feature type="chain" id="PRO_5009311885" evidence="2">
    <location>
        <begin position="25"/>
        <end position="498"/>
    </location>
</feature>
<dbReference type="AlphaFoldDB" id="A0A1I7Y9Z2"/>
<accession>A0A1I7Y9Z2</accession>
<evidence type="ECO:0000256" key="1">
    <source>
        <dbReference type="SAM" id="Phobius"/>
    </source>
</evidence>
<name>A0A1I7Y9Z2_9BILA</name>
<feature type="transmembrane region" description="Helical" evidence="1">
    <location>
        <begin position="455"/>
        <end position="478"/>
    </location>
</feature>
<organism evidence="3 4">
    <name type="scientific">Steinernema glaseri</name>
    <dbReference type="NCBI Taxonomy" id="37863"/>
    <lineage>
        <taxon>Eukaryota</taxon>
        <taxon>Metazoa</taxon>
        <taxon>Ecdysozoa</taxon>
        <taxon>Nematoda</taxon>
        <taxon>Chromadorea</taxon>
        <taxon>Rhabditida</taxon>
        <taxon>Tylenchina</taxon>
        <taxon>Panagrolaimomorpha</taxon>
        <taxon>Strongyloidoidea</taxon>
        <taxon>Steinernematidae</taxon>
        <taxon>Steinernema</taxon>
    </lineage>
</organism>
<keyword evidence="1" id="KW-0812">Transmembrane</keyword>
<protein>
    <submittedName>
        <fullName evidence="4">EGF-like domain-containing protein</fullName>
    </submittedName>
</protein>
<evidence type="ECO:0000256" key="2">
    <source>
        <dbReference type="SAM" id="SignalP"/>
    </source>
</evidence>
<keyword evidence="1" id="KW-0472">Membrane</keyword>
<evidence type="ECO:0000313" key="4">
    <source>
        <dbReference type="WBParaSite" id="L893_g14156.t1"/>
    </source>
</evidence>
<dbReference type="Proteomes" id="UP000095287">
    <property type="component" value="Unplaced"/>
</dbReference>